<evidence type="ECO:0000313" key="8">
    <source>
        <dbReference type="Proteomes" id="UP001054846"/>
    </source>
</evidence>
<dbReference type="EMBL" id="CP063845">
    <property type="protein sequence ID" value="UFP96989.1"/>
    <property type="molecule type" value="Genomic_DNA"/>
</dbReference>
<keyword evidence="2" id="KW-0808">Transferase</keyword>
<keyword evidence="4 6" id="KW-1133">Transmembrane helix</keyword>
<feature type="transmembrane region" description="Helical" evidence="6">
    <location>
        <begin position="446"/>
        <end position="467"/>
    </location>
</feature>
<evidence type="ECO:0000256" key="1">
    <source>
        <dbReference type="ARBA" id="ARBA00004308"/>
    </source>
</evidence>
<sequence>MLNSLAALWLFTYGINAYWLTARRGVPPPVPPSPGRWPLVTVQLPVFNELYVCRRLLAAACALDYPREALHIQVLDDSTDETVQLLAAAIEEQRRLGFSIEHLHRKERHGFKAGALAAATPLANGEYIAIFDADFLPPPDWLKRALVHFADGRVGLVQTRWGHTNPGYSLLTRLQALGIDGHFAVEQQARCANGYYFNFNGTAGVWRKRAIEAGGGWQADTLAEDLDLSYRCQLAGWKAVYDGRIVAPAELPVSMAAYKMQQYRWAKGSIQCARKLLGRVMGCGGSPMQKLQAVLHLTGYAVHPLMVWIVLCSVPLLTVSWVGQHPLSLVWGTLMVPATFGPPTLYLTARRDLAPRDWRRSLAAVALLAVLGTGLSLSNSRAVLAGLFDRGGAFRRTPKFAVVARGDRWEHKRYRLPLDWGSFVELALSLYAGWGMLLAIQGRAWGMLPFLLLYVLGYAYVGGLGLWQHLRPTRQSNGAQPLAASAPQTRRL</sequence>
<feature type="transmembrane region" description="Helical" evidence="6">
    <location>
        <begin position="361"/>
        <end position="388"/>
    </location>
</feature>
<dbReference type="Gene3D" id="3.90.550.10">
    <property type="entry name" value="Spore Coat Polysaccharide Biosynthesis Protein SpsA, Chain A"/>
    <property type="match status" value="1"/>
</dbReference>
<name>A0ABY3PTZ0_9CYAN</name>
<dbReference type="PANTHER" id="PTHR32044:SF80">
    <property type="entry name" value="XYLOGLUCAN GLYCOSYLTRANSFERASE 2-RELATED"/>
    <property type="match status" value="1"/>
</dbReference>
<evidence type="ECO:0000256" key="5">
    <source>
        <dbReference type="ARBA" id="ARBA00023136"/>
    </source>
</evidence>
<keyword evidence="5 6" id="KW-0472">Membrane</keyword>
<feature type="transmembrane region" description="Helical" evidence="6">
    <location>
        <begin position="300"/>
        <end position="322"/>
    </location>
</feature>
<accession>A0ABY3PTZ0</accession>
<protein>
    <submittedName>
        <fullName evidence="7">Glycosyltransferase</fullName>
    </submittedName>
</protein>
<dbReference type="PANTHER" id="PTHR32044">
    <property type="entry name" value="GLUCOMANNAN 4-BETA-MANNOSYLTRANSFERASE 9"/>
    <property type="match status" value="1"/>
</dbReference>
<dbReference type="CDD" id="cd06437">
    <property type="entry name" value="CESA_CaSu_A2"/>
    <property type="match status" value="1"/>
</dbReference>
<feature type="transmembrane region" description="Helical" evidence="6">
    <location>
        <begin position="329"/>
        <end position="349"/>
    </location>
</feature>
<proteinExistence type="predicted"/>
<evidence type="ECO:0000256" key="3">
    <source>
        <dbReference type="ARBA" id="ARBA00022692"/>
    </source>
</evidence>
<reference evidence="7 8" key="1">
    <citation type="journal article" date="2021" name="Genome Biol. Evol.">
        <title>Complete Genome Sequencing of a Novel Gloeobacter Species from a Waterfall Cave in Mexico.</title>
        <authorList>
            <person name="Saw J.H."/>
            <person name="Cardona T."/>
            <person name="Montejano G."/>
        </authorList>
    </citation>
    <scope>NUCLEOTIDE SEQUENCE [LARGE SCALE GENOMIC DNA]</scope>
    <source>
        <strain evidence="7">MG652769</strain>
    </source>
</reference>
<organism evidence="7 8">
    <name type="scientific">Gloeobacter morelensis MG652769</name>
    <dbReference type="NCBI Taxonomy" id="2781736"/>
    <lineage>
        <taxon>Bacteria</taxon>
        <taxon>Bacillati</taxon>
        <taxon>Cyanobacteriota</taxon>
        <taxon>Cyanophyceae</taxon>
        <taxon>Gloeobacterales</taxon>
        <taxon>Gloeobacteraceae</taxon>
        <taxon>Gloeobacter</taxon>
        <taxon>Gloeobacter morelensis</taxon>
    </lineage>
</organism>
<dbReference type="InterPro" id="IPR029044">
    <property type="entry name" value="Nucleotide-diphossugar_trans"/>
</dbReference>
<evidence type="ECO:0000313" key="7">
    <source>
        <dbReference type="EMBL" id="UFP96989.1"/>
    </source>
</evidence>
<keyword evidence="8" id="KW-1185">Reference proteome</keyword>
<dbReference type="Pfam" id="PF13641">
    <property type="entry name" value="Glyco_tranf_2_3"/>
    <property type="match status" value="1"/>
</dbReference>
<gene>
    <name evidence="7" type="ORF">ISF26_13090</name>
</gene>
<keyword evidence="3 6" id="KW-0812">Transmembrane</keyword>
<evidence type="ECO:0000256" key="2">
    <source>
        <dbReference type="ARBA" id="ARBA00022679"/>
    </source>
</evidence>
<comment type="subcellular location">
    <subcellularLocation>
        <location evidence="1">Endomembrane system</location>
    </subcellularLocation>
</comment>
<evidence type="ECO:0000256" key="6">
    <source>
        <dbReference type="SAM" id="Phobius"/>
    </source>
</evidence>
<evidence type="ECO:0000256" key="4">
    <source>
        <dbReference type="ARBA" id="ARBA00022989"/>
    </source>
</evidence>
<dbReference type="SUPFAM" id="SSF53448">
    <property type="entry name" value="Nucleotide-diphospho-sugar transferases"/>
    <property type="match status" value="1"/>
</dbReference>
<dbReference type="Proteomes" id="UP001054846">
    <property type="component" value="Chromosome"/>
</dbReference>
<feature type="transmembrane region" description="Helical" evidence="6">
    <location>
        <begin position="418"/>
        <end position="440"/>
    </location>
</feature>